<name>A0A7D9KMV6_PARCT</name>
<dbReference type="OrthoDB" id="8059413at2759"/>
<evidence type="ECO:0000313" key="3">
    <source>
        <dbReference type="Proteomes" id="UP001152795"/>
    </source>
</evidence>
<dbReference type="AlphaFoldDB" id="A0A7D9KMV6"/>
<evidence type="ECO:0000313" key="2">
    <source>
        <dbReference type="EMBL" id="CAB4046317.1"/>
    </source>
</evidence>
<feature type="compositionally biased region" description="Polar residues" evidence="1">
    <location>
        <begin position="75"/>
        <end position="88"/>
    </location>
</feature>
<organism evidence="2 3">
    <name type="scientific">Paramuricea clavata</name>
    <name type="common">Red gorgonian</name>
    <name type="synonym">Violescent sea-whip</name>
    <dbReference type="NCBI Taxonomy" id="317549"/>
    <lineage>
        <taxon>Eukaryota</taxon>
        <taxon>Metazoa</taxon>
        <taxon>Cnidaria</taxon>
        <taxon>Anthozoa</taxon>
        <taxon>Octocorallia</taxon>
        <taxon>Malacalcyonacea</taxon>
        <taxon>Plexauridae</taxon>
        <taxon>Paramuricea</taxon>
    </lineage>
</organism>
<accession>A0A7D9KMV6</accession>
<feature type="non-terminal residue" evidence="2">
    <location>
        <position position="98"/>
    </location>
</feature>
<keyword evidence="3" id="KW-1185">Reference proteome</keyword>
<feature type="region of interest" description="Disordered" evidence="1">
    <location>
        <begin position="75"/>
        <end position="98"/>
    </location>
</feature>
<dbReference type="EMBL" id="CACRXK020049870">
    <property type="protein sequence ID" value="CAB4046317.1"/>
    <property type="molecule type" value="Genomic_DNA"/>
</dbReference>
<proteinExistence type="predicted"/>
<reference evidence="2" key="1">
    <citation type="submission" date="2020-04" db="EMBL/GenBank/DDBJ databases">
        <authorList>
            <person name="Alioto T."/>
            <person name="Alioto T."/>
            <person name="Gomez Garrido J."/>
        </authorList>
    </citation>
    <scope>NUCLEOTIDE SEQUENCE</scope>
    <source>
        <strain evidence="2">A484AB</strain>
    </source>
</reference>
<gene>
    <name evidence="2" type="ORF">PACLA_8A012110</name>
</gene>
<protein>
    <submittedName>
        <fullName evidence="2">Uncharacterized protein</fullName>
    </submittedName>
</protein>
<comment type="caution">
    <text evidence="2">The sequence shown here is derived from an EMBL/GenBank/DDBJ whole genome shotgun (WGS) entry which is preliminary data.</text>
</comment>
<sequence length="98" mass="10577">MLEETKDTLIIKACNVLLKDTYVDDITSGADSIEDALALQSAIMEVLASAGFKAKKWCSNSNHFLHGLDPDQRAPTTVRSLGSASDTVETFDETKTLG</sequence>
<evidence type="ECO:0000256" key="1">
    <source>
        <dbReference type="SAM" id="MobiDB-lite"/>
    </source>
</evidence>
<dbReference type="Proteomes" id="UP001152795">
    <property type="component" value="Unassembled WGS sequence"/>
</dbReference>